<keyword evidence="6" id="KW-0411">Iron-sulfur</keyword>
<evidence type="ECO:0000256" key="3">
    <source>
        <dbReference type="ARBA" id="ARBA00022723"/>
    </source>
</evidence>
<reference evidence="9 10" key="1">
    <citation type="submission" date="2020-08" db="EMBL/GenBank/DDBJ databases">
        <title>Genome public.</title>
        <authorList>
            <person name="Liu C."/>
            <person name="Sun Q."/>
        </authorList>
    </citation>
    <scope>NUCLEOTIDE SEQUENCE [LARGE SCALE GENOMIC DNA]</scope>
    <source>
        <strain evidence="9 10">NSJ-56</strain>
    </source>
</reference>
<feature type="transmembrane region" description="Helical" evidence="7">
    <location>
        <begin position="12"/>
        <end position="33"/>
    </location>
</feature>
<proteinExistence type="predicted"/>
<keyword evidence="1" id="KW-0813">Transport</keyword>
<evidence type="ECO:0000256" key="7">
    <source>
        <dbReference type="SAM" id="Phobius"/>
    </source>
</evidence>
<evidence type="ECO:0000256" key="2">
    <source>
        <dbReference type="ARBA" id="ARBA00022485"/>
    </source>
</evidence>
<keyword evidence="7" id="KW-0812">Transmembrane</keyword>
<protein>
    <submittedName>
        <fullName evidence="9">4Fe-4S binding protein</fullName>
    </submittedName>
</protein>
<keyword evidence="2" id="KW-0004">4Fe-4S</keyword>
<gene>
    <name evidence="9" type="ORF">H8S64_04315</name>
</gene>
<dbReference type="PANTHER" id="PTHR30176:SF3">
    <property type="entry name" value="FERREDOXIN-TYPE PROTEIN NAPH"/>
    <property type="match status" value="1"/>
</dbReference>
<feature type="transmembrane region" description="Helical" evidence="7">
    <location>
        <begin position="79"/>
        <end position="103"/>
    </location>
</feature>
<dbReference type="EMBL" id="JACOOH010000002">
    <property type="protein sequence ID" value="MBC5620316.1"/>
    <property type="molecule type" value="Genomic_DNA"/>
</dbReference>
<evidence type="ECO:0000256" key="5">
    <source>
        <dbReference type="ARBA" id="ARBA00023004"/>
    </source>
</evidence>
<accession>A0ABR7CXB0</accession>
<dbReference type="PROSITE" id="PS51379">
    <property type="entry name" value="4FE4S_FER_2"/>
    <property type="match status" value="1"/>
</dbReference>
<keyword evidence="4" id="KW-0249">Electron transport</keyword>
<feature type="transmembrane region" description="Helical" evidence="7">
    <location>
        <begin position="198"/>
        <end position="218"/>
    </location>
</feature>
<feature type="domain" description="4Fe-4S ferredoxin-type" evidence="8">
    <location>
        <begin position="247"/>
        <end position="275"/>
    </location>
</feature>
<keyword evidence="10" id="KW-1185">Reference proteome</keyword>
<dbReference type="RefSeq" id="WP_186975125.1">
    <property type="nucleotide sequence ID" value="NZ_JACOOH010000002.1"/>
</dbReference>
<keyword evidence="7" id="KW-1133">Transmembrane helix</keyword>
<dbReference type="PANTHER" id="PTHR30176">
    <property type="entry name" value="FERREDOXIN-TYPE PROTEIN NAPH"/>
    <property type="match status" value="1"/>
</dbReference>
<dbReference type="Proteomes" id="UP000646484">
    <property type="component" value="Unassembled WGS sequence"/>
</dbReference>
<dbReference type="InterPro" id="IPR051684">
    <property type="entry name" value="Electron_Trans/Redox"/>
</dbReference>
<feature type="transmembrane region" description="Helical" evidence="7">
    <location>
        <begin position="173"/>
        <end position="192"/>
    </location>
</feature>
<dbReference type="Pfam" id="PF12801">
    <property type="entry name" value="Fer4_5"/>
    <property type="match status" value="2"/>
</dbReference>
<feature type="transmembrane region" description="Helical" evidence="7">
    <location>
        <begin position="130"/>
        <end position="152"/>
    </location>
</feature>
<sequence>MIKNNHVKKEGVTGAVVTMLVTGALLSLVQVMVRPPLLLAERLLPGGGWLQVVLAALFGGWLYLKMFDRAKRAVWRRRIWLLFSVVFFFQLALGIFADTVFLMSGKLHFPIPGLIPVGVFYRGEMSFMPFLFLITILLSGGAWCSQLCYFGAWDSLAAGKNGKRQGIKPGTRAGIRWTVLAAFILVALGLRLFHVPVIYASLIAAFAGVAGVGIIVLVSRGRKIAAHCSTYCPAGTLVSYLKYISPWRFRVNDRCTRCMACSRVCRYDALPRESILKGRPAVNCTLCGDCLAVCRHGALEYRFWGLSPLAAERLWLGTTLVFFTCFLSIARV</sequence>
<evidence type="ECO:0000256" key="4">
    <source>
        <dbReference type="ARBA" id="ARBA00022982"/>
    </source>
</evidence>
<dbReference type="Gene3D" id="3.30.70.20">
    <property type="match status" value="1"/>
</dbReference>
<evidence type="ECO:0000313" key="10">
    <source>
        <dbReference type="Proteomes" id="UP000646484"/>
    </source>
</evidence>
<evidence type="ECO:0000259" key="8">
    <source>
        <dbReference type="PROSITE" id="PS51379"/>
    </source>
</evidence>
<feature type="transmembrane region" description="Helical" evidence="7">
    <location>
        <begin position="48"/>
        <end position="67"/>
    </location>
</feature>
<evidence type="ECO:0000256" key="6">
    <source>
        <dbReference type="ARBA" id="ARBA00023014"/>
    </source>
</evidence>
<dbReference type="InterPro" id="IPR017896">
    <property type="entry name" value="4Fe4S_Fe-S-bd"/>
</dbReference>
<dbReference type="SUPFAM" id="SSF54862">
    <property type="entry name" value="4Fe-4S ferredoxins"/>
    <property type="match status" value="1"/>
</dbReference>
<comment type="caution">
    <text evidence="9">The sequence shown here is derived from an EMBL/GenBank/DDBJ whole genome shotgun (WGS) entry which is preliminary data.</text>
</comment>
<keyword evidence="7" id="KW-0472">Membrane</keyword>
<evidence type="ECO:0000313" key="9">
    <source>
        <dbReference type="EMBL" id="MBC5620316.1"/>
    </source>
</evidence>
<name>A0ABR7CXB0_9BACT</name>
<keyword evidence="3" id="KW-0479">Metal-binding</keyword>
<evidence type="ECO:0000256" key="1">
    <source>
        <dbReference type="ARBA" id="ARBA00022448"/>
    </source>
</evidence>
<organism evidence="9 10">
    <name type="scientific">Butyricimonas hominis</name>
    <dbReference type="NCBI Taxonomy" id="2763032"/>
    <lineage>
        <taxon>Bacteria</taxon>
        <taxon>Pseudomonadati</taxon>
        <taxon>Bacteroidota</taxon>
        <taxon>Bacteroidia</taxon>
        <taxon>Bacteroidales</taxon>
        <taxon>Odoribacteraceae</taxon>
        <taxon>Butyricimonas</taxon>
    </lineage>
</organism>
<keyword evidence="5" id="KW-0408">Iron</keyword>